<comment type="caution">
    <text evidence="1">The sequence shown here is derived from an EMBL/GenBank/DDBJ whole genome shotgun (WGS) entry which is preliminary data.</text>
</comment>
<sequence>MVNPLHQTPPPTPRIAFRRLQLSDESLMNLLNHDKDVMKYLNRFPPEEGEVRDEVARILSSYVRWPCFGRWIALCRASGQFLGWFALAVSGSNPLTLELGYRLRCQFWGTGLATEGSKTLLRYAFEQEDVVVERVFGQTMFVNYQSRRVMEKCGMGLERTFHLHFDDPLPGTELGEVEYGISRETWEHQHKVHILDTSRS</sequence>
<protein>
    <submittedName>
        <fullName evidence="1">Uncharacterized protein</fullName>
    </submittedName>
</protein>
<proteinExistence type="predicted"/>
<reference evidence="1" key="1">
    <citation type="journal article" date="2022" name="bioRxiv">
        <title>Population genetic analysis of Ophidiomyces ophidiicola, the causative agent of snake fungal disease, indicates recent introductions to the USA.</title>
        <authorList>
            <person name="Ladner J.T."/>
            <person name="Palmer J.M."/>
            <person name="Ettinger C.L."/>
            <person name="Stajich J.E."/>
            <person name="Farrell T.M."/>
            <person name="Glorioso B.M."/>
            <person name="Lawson B."/>
            <person name="Price S.J."/>
            <person name="Stengle A.G."/>
            <person name="Grear D.A."/>
            <person name="Lorch J.M."/>
        </authorList>
    </citation>
    <scope>NUCLEOTIDE SEQUENCE</scope>
    <source>
        <strain evidence="1">NWHC 24266-5</strain>
    </source>
</reference>
<dbReference type="EMBL" id="JALBCA010000045">
    <property type="protein sequence ID" value="KAI2386738.1"/>
    <property type="molecule type" value="Genomic_DNA"/>
</dbReference>
<gene>
    <name evidence="1" type="ORF">LOY88_003459</name>
</gene>
<organism evidence="1">
    <name type="scientific">Ophidiomyces ophidiicola</name>
    <dbReference type="NCBI Taxonomy" id="1387563"/>
    <lineage>
        <taxon>Eukaryota</taxon>
        <taxon>Fungi</taxon>
        <taxon>Dikarya</taxon>
        <taxon>Ascomycota</taxon>
        <taxon>Pezizomycotina</taxon>
        <taxon>Eurotiomycetes</taxon>
        <taxon>Eurotiomycetidae</taxon>
        <taxon>Onygenales</taxon>
        <taxon>Onygenaceae</taxon>
        <taxon>Ophidiomyces</taxon>
    </lineage>
</organism>
<name>A0ACB8UX55_9EURO</name>
<evidence type="ECO:0000313" key="1">
    <source>
        <dbReference type="EMBL" id="KAI2386738.1"/>
    </source>
</evidence>
<accession>A0ACB8UX55</accession>